<feature type="non-terminal residue" evidence="1">
    <location>
        <position position="1"/>
    </location>
</feature>
<reference evidence="1" key="1">
    <citation type="journal article" date="2014" name="Front. Microbiol.">
        <title>High frequency of phylogenetically diverse reductive dehalogenase-homologous genes in deep subseafloor sedimentary metagenomes.</title>
        <authorList>
            <person name="Kawai M."/>
            <person name="Futagami T."/>
            <person name="Toyoda A."/>
            <person name="Takaki Y."/>
            <person name="Nishi S."/>
            <person name="Hori S."/>
            <person name="Arai W."/>
            <person name="Tsubouchi T."/>
            <person name="Morono Y."/>
            <person name="Uchiyama I."/>
            <person name="Ito T."/>
            <person name="Fujiyama A."/>
            <person name="Inagaki F."/>
            <person name="Takami H."/>
        </authorList>
    </citation>
    <scope>NUCLEOTIDE SEQUENCE</scope>
    <source>
        <strain evidence="1">Expedition CK06-06</strain>
    </source>
</reference>
<feature type="non-terminal residue" evidence="1">
    <location>
        <position position="264"/>
    </location>
</feature>
<protein>
    <submittedName>
        <fullName evidence="1">Uncharacterized protein</fullName>
    </submittedName>
</protein>
<sequence>HSTIQGLVAELIIDPERKAKIAHYLEELFWDEEIVTTGKIRVWNEKKKEYVPLYNTGSPLINRVASQVIGRIIGQDLNSNPQDRLKEPVSSHTRALAVIKKIKDEVDPAELERSETSDDPLLKGFKLDELTYNEEDDAYYLPVYQEIDGKRVKALQYRFYLEGDEKTADMTFPLGDGVDVYVDAKGIGFKQSQTVDAGYVKEMCKLLWRSGGENIILKESRNFREFVLGVVRGHCANKKGISALNIGSSGGRFSNEVSEIMDSG</sequence>
<proteinExistence type="predicted"/>
<dbReference type="EMBL" id="BARS01029366">
    <property type="protein sequence ID" value="GAG03687.1"/>
    <property type="molecule type" value="Genomic_DNA"/>
</dbReference>
<comment type="caution">
    <text evidence="1">The sequence shown here is derived from an EMBL/GenBank/DDBJ whole genome shotgun (WGS) entry which is preliminary data.</text>
</comment>
<accession>X0UWX1</accession>
<dbReference type="AlphaFoldDB" id="X0UWX1"/>
<organism evidence="1">
    <name type="scientific">marine sediment metagenome</name>
    <dbReference type="NCBI Taxonomy" id="412755"/>
    <lineage>
        <taxon>unclassified sequences</taxon>
        <taxon>metagenomes</taxon>
        <taxon>ecological metagenomes</taxon>
    </lineage>
</organism>
<gene>
    <name evidence="1" type="ORF">S01H1_45903</name>
</gene>
<name>X0UWX1_9ZZZZ</name>
<evidence type="ECO:0000313" key="1">
    <source>
        <dbReference type="EMBL" id="GAG03687.1"/>
    </source>
</evidence>